<organism evidence="1">
    <name type="scientific">marine sediment metagenome</name>
    <dbReference type="NCBI Taxonomy" id="412755"/>
    <lineage>
        <taxon>unclassified sequences</taxon>
        <taxon>metagenomes</taxon>
        <taxon>ecological metagenomes</taxon>
    </lineage>
</organism>
<comment type="caution">
    <text evidence="1">The sequence shown here is derived from an EMBL/GenBank/DDBJ whole genome shotgun (WGS) entry which is preliminary data.</text>
</comment>
<name>A0A0F9F8M8_9ZZZZ</name>
<dbReference type="EMBL" id="LAZR01022213">
    <property type="protein sequence ID" value="KKL82653.1"/>
    <property type="molecule type" value="Genomic_DNA"/>
</dbReference>
<dbReference type="SUPFAM" id="SSF48695">
    <property type="entry name" value="Multiheme cytochromes"/>
    <property type="match status" value="1"/>
</dbReference>
<evidence type="ECO:0000313" key="1">
    <source>
        <dbReference type="EMBL" id="KKL82653.1"/>
    </source>
</evidence>
<proteinExistence type="predicted"/>
<dbReference type="AlphaFoldDB" id="A0A0F9F8M8"/>
<accession>A0A0F9F8M8</accession>
<sequence>MANYIKQNKNDVDGWFDAVVNNGILFLNSSVSNLSTSPKSSLIDLYTAIELFFKARLMKEHWSLIISKPESAVKQKFESGDFHSVYLEQAHTRLKNICGDKIKKEAMDNFKALGEHRNQIVHFAHTGFAGKETEVVIEHWASWFHLHELLTNNWSEIFEGYQDSIEKIHVKVKLNHEFLKAKFDLIKDDIEIEKKKGNRIVECTSCGLEAAKRLKSHSWGGEDIECLICDVKDLKLKAIQTSIPCLDCNKEVKYFMVKDHKCTECQKESTSEYALEKYTEIYQEQDPDGRYDDGAEPLAYCHNCQLEEPTVLNLEGMWICVECEDRGWTALDCENCGSFVTGDVQRIQYFACHRCEDNVRKFHDEEMKKYKAELEDEI</sequence>
<dbReference type="InterPro" id="IPR036280">
    <property type="entry name" value="Multihaem_cyt_sf"/>
</dbReference>
<reference evidence="1" key="1">
    <citation type="journal article" date="2015" name="Nature">
        <title>Complex archaea that bridge the gap between prokaryotes and eukaryotes.</title>
        <authorList>
            <person name="Spang A."/>
            <person name="Saw J.H."/>
            <person name="Jorgensen S.L."/>
            <person name="Zaremba-Niedzwiedzka K."/>
            <person name="Martijn J."/>
            <person name="Lind A.E."/>
            <person name="van Eijk R."/>
            <person name="Schleper C."/>
            <person name="Guy L."/>
            <person name="Ettema T.J."/>
        </authorList>
    </citation>
    <scope>NUCLEOTIDE SEQUENCE</scope>
</reference>
<protein>
    <submittedName>
        <fullName evidence="1">Uncharacterized protein</fullName>
    </submittedName>
</protein>
<gene>
    <name evidence="1" type="ORF">LCGC14_1982610</name>
</gene>